<dbReference type="Pfam" id="PF03795">
    <property type="entry name" value="YCII"/>
    <property type="match status" value="1"/>
</dbReference>
<evidence type="ECO:0000313" key="3">
    <source>
        <dbReference type="EMBL" id="RKG94154.1"/>
    </source>
</evidence>
<evidence type="ECO:0000313" key="4">
    <source>
        <dbReference type="Proteomes" id="UP000268094"/>
    </source>
</evidence>
<dbReference type="OrthoDB" id="9807535at2"/>
<organism evidence="3 4">
    <name type="scientific">Corallococcus terminator</name>
    <dbReference type="NCBI Taxonomy" id="2316733"/>
    <lineage>
        <taxon>Bacteria</taxon>
        <taxon>Pseudomonadati</taxon>
        <taxon>Myxococcota</taxon>
        <taxon>Myxococcia</taxon>
        <taxon>Myxococcales</taxon>
        <taxon>Cystobacterineae</taxon>
        <taxon>Myxococcaceae</taxon>
        <taxon>Corallococcus</taxon>
    </lineage>
</organism>
<gene>
    <name evidence="3" type="ORF">D7V88_00090</name>
</gene>
<dbReference type="Proteomes" id="UP000268094">
    <property type="component" value="Unassembled WGS sequence"/>
</dbReference>
<evidence type="ECO:0000256" key="1">
    <source>
        <dbReference type="ARBA" id="ARBA00007689"/>
    </source>
</evidence>
<sequence length="119" mass="13240">MSFMVLIQQSGARPSTEGERRVAAERMARMQRYGADLQTRGLLLASDSLRSDEEGVRIQVREGKRSFSDGPFTESKEIVGGFFLIDVHTREEALAIASECPAAEWSIVEVRQSGPCFDE</sequence>
<name>A0A3A8JP73_9BACT</name>
<keyword evidence="4" id="KW-1185">Reference proteome</keyword>
<feature type="domain" description="YCII-related" evidence="2">
    <location>
        <begin position="1"/>
        <end position="111"/>
    </location>
</feature>
<dbReference type="PANTHER" id="PTHR35174">
    <property type="entry name" value="BLL7171 PROTEIN-RELATED"/>
    <property type="match status" value="1"/>
</dbReference>
<dbReference type="SUPFAM" id="SSF54909">
    <property type="entry name" value="Dimeric alpha+beta barrel"/>
    <property type="match status" value="1"/>
</dbReference>
<proteinExistence type="inferred from homology"/>
<accession>A0A3A8JP73</accession>
<dbReference type="InterPro" id="IPR011008">
    <property type="entry name" value="Dimeric_a/b-barrel"/>
</dbReference>
<comment type="similarity">
    <text evidence="1">Belongs to the YciI family.</text>
</comment>
<dbReference type="InterPro" id="IPR005545">
    <property type="entry name" value="YCII"/>
</dbReference>
<dbReference type="RefSeq" id="WP_120538523.1">
    <property type="nucleotide sequence ID" value="NZ_RAVZ01000001.1"/>
</dbReference>
<protein>
    <submittedName>
        <fullName evidence="3">Dehydrogenase</fullName>
    </submittedName>
</protein>
<dbReference type="Gene3D" id="3.30.70.1060">
    <property type="entry name" value="Dimeric alpha+beta barrel"/>
    <property type="match status" value="1"/>
</dbReference>
<comment type="caution">
    <text evidence="3">The sequence shown here is derived from an EMBL/GenBank/DDBJ whole genome shotgun (WGS) entry which is preliminary data.</text>
</comment>
<dbReference type="EMBL" id="RAVZ01000001">
    <property type="protein sequence ID" value="RKG94154.1"/>
    <property type="molecule type" value="Genomic_DNA"/>
</dbReference>
<evidence type="ECO:0000259" key="2">
    <source>
        <dbReference type="Pfam" id="PF03795"/>
    </source>
</evidence>
<reference evidence="4" key="1">
    <citation type="submission" date="2018-09" db="EMBL/GenBank/DDBJ databases">
        <authorList>
            <person name="Livingstone P.G."/>
            <person name="Whitworth D.E."/>
        </authorList>
    </citation>
    <scope>NUCLEOTIDE SEQUENCE [LARGE SCALE GENOMIC DNA]</scope>
    <source>
        <strain evidence="4">CA054A</strain>
    </source>
</reference>
<dbReference type="AlphaFoldDB" id="A0A3A8JP73"/>